<keyword evidence="1" id="KW-0812">Transmembrane</keyword>
<accession>A0A8T3VFW5</accession>
<dbReference type="InterPro" id="IPR018674">
    <property type="entry name" value="DUF2142_membrane"/>
</dbReference>
<organism evidence="2 3">
    <name type="scientific">Methanobrevibacter millerae</name>
    <dbReference type="NCBI Taxonomy" id="230361"/>
    <lineage>
        <taxon>Archaea</taxon>
        <taxon>Methanobacteriati</taxon>
        <taxon>Methanobacteriota</taxon>
        <taxon>Methanomada group</taxon>
        <taxon>Methanobacteria</taxon>
        <taxon>Methanobacteriales</taxon>
        <taxon>Methanobacteriaceae</taxon>
        <taxon>Methanobrevibacter</taxon>
    </lineage>
</organism>
<feature type="transmembrane region" description="Helical" evidence="1">
    <location>
        <begin position="507"/>
        <end position="526"/>
    </location>
</feature>
<name>A0A8T3VFW5_9EURY</name>
<feature type="transmembrane region" description="Helical" evidence="1">
    <location>
        <begin position="293"/>
        <end position="319"/>
    </location>
</feature>
<protein>
    <submittedName>
        <fullName evidence="2">DUF2142 domain-containing protein</fullName>
    </submittedName>
</protein>
<evidence type="ECO:0000256" key="1">
    <source>
        <dbReference type="SAM" id="Phobius"/>
    </source>
</evidence>
<feature type="transmembrane region" description="Helical" evidence="1">
    <location>
        <begin position="483"/>
        <end position="500"/>
    </location>
</feature>
<dbReference type="RefSeq" id="WP_303735871.1">
    <property type="nucleotide sequence ID" value="NZ_SUTE01000002.1"/>
</dbReference>
<keyword evidence="1" id="KW-1133">Transmembrane helix</keyword>
<feature type="transmembrane region" description="Helical" evidence="1">
    <location>
        <begin position="77"/>
        <end position="94"/>
    </location>
</feature>
<evidence type="ECO:0000313" key="3">
    <source>
        <dbReference type="Proteomes" id="UP000762703"/>
    </source>
</evidence>
<feature type="transmembrane region" description="Helical" evidence="1">
    <location>
        <begin position="47"/>
        <end position="65"/>
    </location>
</feature>
<feature type="transmembrane region" description="Helical" evidence="1">
    <location>
        <begin position="331"/>
        <end position="351"/>
    </location>
</feature>
<dbReference type="EMBL" id="SUTE01000002">
    <property type="protein sequence ID" value="MBE6504233.1"/>
    <property type="molecule type" value="Genomic_DNA"/>
</dbReference>
<feature type="transmembrane region" description="Helical" evidence="1">
    <location>
        <begin position="418"/>
        <end position="436"/>
    </location>
</feature>
<gene>
    <name evidence="2" type="ORF">E7Z73_00615</name>
</gene>
<reference evidence="2" key="1">
    <citation type="submission" date="2019-04" db="EMBL/GenBank/DDBJ databases">
        <title>Evolution of Biomass-Degrading Anaerobic Consortia Revealed by Metagenomics.</title>
        <authorList>
            <person name="Peng X."/>
        </authorList>
    </citation>
    <scope>NUCLEOTIDE SEQUENCE</scope>
    <source>
        <strain evidence="2">SIG12</strain>
    </source>
</reference>
<feature type="transmembrane region" description="Helical" evidence="1">
    <location>
        <begin position="448"/>
        <end position="471"/>
    </location>
</feature>
<proteinExistence type="predicted"/>
<sequence>MNNINFQDIKGAFLKSKKYWLIYLLLITIMGLSTISKRNFTDPSFEILIFVIVAIFGILSITFYFSNNNKDELHRVAFVIIMIFGITAALIVPICDVSDELEHLTRAEITSQGVLIPHWTGDDVGIHRLYNQSDEGKYSTVLNPNVGFETIQSLVFFSQSREKTVFDIEGDTDKIDHTKFVDGSAFEQNPFFGYLPQAIGILIAKLFDLNVIWILWLGRIGNLLCYATLISLAVRKTPVLKMPLLAVSCIPITIYQAASASIDSMIIGLGILAVAYFIYMLKADEKSIELKDVAIFTVICLLLGLCKLTYLAFIFMLLIVPRKNFAFEKALPVSLGSISIVAIIGVLWSRYSTPALMHSWRSKLNWVSSTGQISYLIHNPMFAWKFITQIFTTDLAWMVYGVFNFFSAGSKYHYANTYYLITVMLLLFLLAILILYPENNRFSKKTRLGSLLVLLIVYVGTCFVQLLTWSSVGYVQLGINTRYFVPLIALIPLIAAFNYFDWDKAKFDNYSIVFIIAFMAALILAFTTKYY</sequence>
<feature type="transmembrane region" description="Helical" evidence="1">
    <location>
        <begin position="264"/>
        <end position="281"/>
    </location>
</feature>
<feature type="transmembrane region" description="Helical" evidence="1">
    <location>
        <begin position="386"/>
        <end position="406"/>
    </location>
</feature>
<feature type="transmembrane region" description="Helical" evidence="1">
    <location>
        <begin position="20"/>
        <end position="35"/>
    </location>
</feature>
<keyword evidence="1" id="KW-0472">Membrane</keyword>
<evidence type="ECO:0000313" key="2">
    <source>
        <dbReference type="EMBL" id="MBE6504233.1"/>
    </source>
</evidence>
<dbReference type="AlphaFoldDB" id="A0A8T3VFW5"/>
<dbReference type="Pfam" id="PF09913">
    <property type="entry name" value="DUF2142"/>
    <property type="match status" value="1"/>
</dbReference>
<dbReference type="Proteomes" id="UP000762703">
    <property type="component" value="Unassembled WGS sequence"/>
</dbReference>
<comment type="caution">
    <text evidence="2">The sequence shown here is derived from an EMBL/GenBank/DDBJ whole genome shotgun (WGS) entry which is preliminary data.</text>
</comment>